<dbReference type="SUPFAM" id="SSF52980">
    <property type="entry name" value="Restriction endonuclease-like"/>
    <property type="match status" value="1"/>
</dbReference>
<evidence type="ECO:0000259" key="1">
    <source>
        <dbReference type="Pfam" id="PF05685"/>
    </source>
</evidence>
<dbReference type="CDD" id="cd06260">
    <property type="entry name" value="DUF820-like"/>
    <property type="match status" value="1"/>
</dbReference>
<dbReference type="Pfam" id="PF05685">
    <property type="entry name" value="Uma2"/>
    <property type="match status" value="1"/>
</dbReference>
<protein>
    <recommendedName>
        <fullName evidence="1">Putative restriction endonuclease domain-containing protein</fullName>
    </recommendedName>
</protein>
<sequence>MVQTPIKPLTLDEFLKLPETKPASEFINGEIIQKPMPQGKHSTVQLDLGSNINLALKPQHIARAYSELRCTFGGRSIVPDIAVFTWERIPRDENGEVANTFTIPPDWTIEILSPEQSQTKVVRNILHCLQYGTQMGWLIDPEEKLIFVYFADQRILLFELETDTLPVPAFAESFNLTVGQLFSWLNE</sequence>
<accession>A0A479ZUW0</accession>
<dbReference type="AlphaFoldDB" id="A0A479ZUW0"/>
<reference evidence="3" key="1">
    <citation type="submission" date="2019-02" db="EMBL/GenBank/DDBJ databases">
        <title>Draft genome sequence of Sphaerospermopsis reniformis NIES-1949.</title>
        <authorList>
            <person name="Yamaguchi H."/>
            <person name="Suzuki S."/>
            <person name="Kawachi M."/>
        </authorList>
    </citation>
    <scope>NUCLEOTIDE SEQUENCE [LARGE SCALE GENOMIC DNA]</scope>
    <source>
        <strain evidence="3">NIES-1949</strain>
    </source>
</reference>
<proteinExistence type="predicted"/>
<evidence type="ECO:0000313" key="3">
    <source>
        <dbReference type="Proteomes" id="UP000300142"/>
    </source>
</evidence>
<dbReference type="InterPro" id="IPR011335">
    <property type="entry name" value="Restrct_endonuc-II-like"/>
</dbReference>
<evidence type="ECO:0000313" key="2">
    <source>
        <dbReference type="EMBL" id="GCL35972.1"/>
    </source>
</evidence>
<dbReference type="EMBL" id="BJCE01000023">
    <property type="protein sequence ID" value="GCL35972.1"/>
    <property type="molecule type" value="Genomic_DNA"/>
</dbReference>
<gene>
    <name evidence="2" type="ORF">SR1949_10720</name>
</gene>
<dbReference type="InterPro" id="IPR008538">
    <property type="entry name" value="Uma2"/>
</dbReference>
<comment type="caution">
    <text evidence="2">The sequence shown here is derived from an EMBL/GenBank/DDBJ whole genome shotgun (WGS) entry which is preliminary data.</text>
</comment>
<dbReference type="PANTHER" id="PTHR34107:SF8">
    <property type="entry name" value="UNIDENTIFIED OPEN READING FRAME"/>
    <property type="match status" value="1"/>
</dbReference>
<organism evidence="2 3">
    <name type="scientific">Sphaerospermopsis reniformis</name>
    <dbReference type="NCBI Taxonomy" id="531300"/>
    <lineage>
        <taxon>Bacteria</taxon>
        <taxon>Bacillati</taxon>
        <taxon>Cyanobacteriota</taxon>
        <taxon>Cyanophyceae</taxon>
        <taxon>Nostocales</taxon>
        <taxon>Aphanizomenonaceae</taxon>
        <taxon>Sphaerospermopsis</taxon>
    </lineage>
</organism>
<dbReference type="PANTHER" id="PTHR34107">
    <property type="entry name" value="SLL0198 PROTEIN-RELATED"/>
    <property type="match status" value="1"/>
</dbReference>
<dbReference type="Gene3D" id="3.90.1570.10">
    <property type="entry name" value="tt1808, chain A"/>
    <property type="match status" value="1"/>
</dbReference>
<feature type="domain" description="Putative restriction endonuclease" evidence="1">
    <location>
        <begin position="11"/>
        <end position="178"/>
    </location>
</feature>
<name>A0A479ZUW0_9CYAN</name>
<keyword evidence="3" id="KW-1185">Reference proteome</keyword>
<dbReference type="RefSeq" id="WP_096571271.1">
    <property type="nucleotide sequence ID" value="NZ_BJCE01000023.1"/>
</dbReference>
<dbReference type="InterPro" id="IPR012296">
    <property type="entry name" value="Nuclease_put_TT1808"/>
</dbReference>
<dbReference type="Proteomes" id="UP000300142">
    <property type="component" value="Unassembled WGS sequence"/>
</dbReference>